<gene>
    <name evidence="1" type="ORF">ACE1B6_06570</name>
</gene>
<evidence type="ECO:0000313" key="2">
    <source>
        <dbReference type="Proteomes" id="UP001576776"/>
    </source>
</evidence>
<name>A0ABV4Y7Y9_9CYAN</name>
<protein>
    <submittedName>
        <fullName evidence="1">Uncharacterized protein</fullName>
    </submittedName>
</protein>
<reference evidence="1 2" key="1">
    <citation type="submission" date="2024-09" db="EMBL/GenBank/DDBJ databases">
        <title>Floridaenema gen nov. (Aerosakkonemataceae, Aerosakkonematales ord. nov., Cyanobacteria) from benthic tropical and subtropical fresh waters, with the description of four new species.</title>
        <authorList>
            <person name="Moretto J.A."/>
            <person name="Berthold D.E."/>
            <person name="Lefler F.W."/>
            <person name="Huang I.-S."/>
            <person name="Laughinghouse H. IV."/>
        </authorList>
    </citation>
    <scope>NUCLEOTIDE SEQUENCE [LARGE SCALE GENOMIC DNA]</scope>
    <source>
        <strain evidence="1 2">BLCC-F154</strain>
    </source>
</reference>
<accession>A0ABV4Y7Y9</accession>
<dbReference type="Proteomes" id="UP001576776">
    <property type="component" value="Unassembled WGS sequence"/>
</dbReference>
<organism evidence="1 2">
    <name type="scientific">Floridaenema fluviatile BLCC-F154</name>
    <dbReference type="NCBI Taxonomy" id="3153640"/>
    <lineage>
        <taxon>Bacteria</taxon>
        <taxon>Bacillati</taxon>
        <taxon>Cyanobacteriota</taxon>
        <taxon>Cyanophyceae</taxon>
        <taxon>Oscillatoriophycideae</taxon>
        <taxon>Aerosakkonematales</taxon>
        <taxon>Aerosakkonemataceae</taxon>
        <taxon>Floridanema</taxon>
        <taxon>Floridanema fluviatile</taxon>
    </lineage>
</organism>
<keyword evidence="2" id="KW-1185">Reference proteome</keyword>
<proteinExistence type="predicted"/>
<evidence type="ECO:0000313" key="1">
    <source>
        <dbReference type="EMBL" id="MFB2934925.1"/>
    </source>
</evidence>
<dbReference type="EMBL" id="JBHFNS010000027">
    <property type="protein sequence ID" value="MFB2934925.1"/>
    <property type="molecule type" value="Genomic_DNA"/>
</dbReference>
<comment type="caution">
    <text evidence="1">The sequence shown here is derived from an EMBL/GenBank/DDBJ whole genome shotgun (WGS) entry which is preliminary data.</text>
</comment>
<sequence>MEFLAYIYMTLAQKPELEKTASVRDSEKKESQQNLQYVAFGL</sequence>
<dbReference type="RefSeq" id="WP_413256447.1">
    <property type="nucleotide sequence ID" value="NZ_JBHFNS010000027.1"/>
</dbReference>